<name>D9QFJ5_BRESC</name>
<protein>
    <submittedName>
        <fullName evidence="1">Uncharacterized protein</fullName>
    </submittedName>
</protein>
<dbReference type="KEGG" id="bsb:Bresu_3204"/>
<organism evidence="1 2">
    <name type="scientific">Brevundimonas subvibrioides (strain ATCC 15264 / DSM 4735 / LMG 14903 / NBRC 16000 / CB 81)</name>
    <name type="common">Caulobacter subvibrioides</name>
    <dbReference type="NCBI Taxonomy" id="633149"/>
    <lineage>
        <taxon>Bacteria</taxon>
        <taxon>Pseudomonadati</taxon>
        <taxon>Pseudomonadota</taxon>
        <taxon>Alphaproteobacteria</taxon>
        <taxon>Caulobacterales</taxon>
        <taxon>Caulobacteraceae</taxon>
        <taxon>Brevundimonas</taxon>
    </lineage>
</organism>
<sequence>MVGALLARAPTTTASHEAGMIITHGLAEQTG</sequence>
<dbReference type="Proteomes" id="UP000002696">
    <property type="component" value="Chromosome"/>
</dbReference>
<dbReference type="HOGENOM" id="CLU_3395452_0_0_5"/>
<dbReference type="InParanoid" id="D9QFJ5"/>
<dbReference type="AlphaFoldDB" id="D9QFJ5"/>
<evidence type="ECO:0000313" key="2">
    <source>
        <dbReference type="Proteomes" id="UP000002696"/>
    </source>
</evidence>
<dbReference type="EMBL" id="CP002102">
    <property type="protein sequence ID" value="ADL02510.1"/>
    <property type="molecule type" value="Genomic_DNA"/>
</dbReference>
<proteinExistence type="predicted"/>
<evidence type="ECO:0000313" key="1">
    <source>
        <dbReference type="EMBL" id="ADL02510.1"/>
    </source>
</evidence>
<keyword evidence="2" id="KW-1185">Reference proteome</keyword>
<gene>
    <name evidence="1" type="ordered locus">Bresu_3204</name>
</gene>
<accession>D9QFJ5</accession>
<dbReference type="STRING" id="633149.Bresu_3204"/>
<reference evidence="2" key="1">
    <citation type="journal article" date="2011" name="J. Bacteriol.">
        <title>Genome sequences of eight morphologically diverse alphaproteobacteria.</title>
        <authorList>
            <consortium name="US DOE Joint Genome Institute"/>
            <person name="Brown P.J."/>
            <person name="Kysela D.T."/>
            <person name="Buechlein A."/>
            <person name="Hemmerich C."/>
            <person name="Brun Y.V."/>
        </authorList>
    </citation>
    <scope>NUCLEOTIDE SEQUENCE [LARGE SCALE GENOMIC DNA]</scope>
    <source>
        <strain evidence="2">ATCC 15264 / DSM 4735 / LMG 14903 / NBRC 16000 / CB 81</strain>
    </source>
</reference>